<dbReference type="EMBL" id="LR699553">
    <property type="protein sequence ID" value="VVD28155.1"/>
    <property type="molecule type" value="Genomic_DNA"/>
</dbReference>
<feature type="compositionally biased region" description="Basic and acidic residues" evidence="1">
    <location>
        <begin position="1"/>
        <end position="11"/>
    </location>
</feature>
<proteinExistence type="predicted"/>
<sequence length="31" mass="3438">MRGASEIEPKQASETYAKSRGLSLEQEKTLV</sequence>
<protein>
    <submittedName>
        <fullName evidence="2">Uncharacterized protein</fullName>
    </submittedName>
</protein>
<evidence type="ECO:0000256" key="1">
    <source>
        <dbReference type="SAM" id="MobiDB-lite"/>
    </source>
</evidence>
<dbReference type="Proteomes" id="UP000325811">
    <property type="component" value="Chromosome I"/>
</dbReference>
<name>A0A5Q4YSZ4_9BURK</name>
<evidence type="ECO:0000313" key="2">
    <source>
        <dbReference type="EMBL" id="VVD28155.1"/>
    </source>
</evidence>
<organism evidence="2 3">
    <name type="scientific">Paraburkholderia dioscoreae</name>
    <dbReference type="NCBI Taxonomy" id="2604047"/>
    <lineage>
        <taxon>Bacteria</taxon>
        <taxon>Pseudomonadati</taxon>
        <taxon>Pseudomonadota</taxon>
        <taxon>Betaproteobacteria</taxon>
        <taxon>Burkholderiales</taxon>
        <taxon>Burkholderiaceae</taxon>
        <taxon>Paraburkholderia</taxon>
    </lineage>
</organism>
<feature type="region of interest" description="Disordered" evidence="1">
    <location>
        <begin position="1"/>
        <end position="31"/>
    </location>
</feature>
<evidence type="ECO:0000313" key="3">
    <source>
        <dbReference type="Proteomes" id="UP000325811"/>
    </source>
</evidence>
<accession>A0A5Q4YSZ4</accession>
<gene>
    <name evidence="2" type="ORF">PDMSB3_1699</name>
</gene>
<dbReference type="KEGG" id="pdio:PDMSB3_1699"/>
<reference evidence="2 3" key="1">
    <citation type="submission" date="2019-08" db="EMBL/GenBank/DDBJ databases">
        <authorList>
            <person name="Herpell B J."/>
        </authorList>
    </citation>
    <scope>NUCLEOTIDE SEQUENCE [LARGE SCALE GENOMIC DNA]</scope>
    <source>
        <strain evidence="3">Msb3</strain>
    </source>
</reference>
<dbReference type="AlphaFoldDB" id="A0A5Q4YSZ4"/>
<keyword evidence="3" id="KW-1185">Reference proteome</keyword>